<reference evidence="2 3" key="1">
    <citation type="submission" date="2023-03" db="EMBL/GenBank/DDBJ databases">
        <title>Bacillus Genome Sequencing.</title>
        <authorList>
            <person name="Dunlap C."/>
        </authorList>
    </citation>
    <scope>NUCLEOTIDE SEQUENCE [LARGE SCALE GENOMIC DNA]</scope>
    <source>
        <strain evidence="2 3">B-59205</strain>
    </source>
</reference>
<accession>A0AAW9NQ07</accession>
<dbReference type="Gene3D" id="3.60.15.10">
    <property type="entry name" value="Ribonuclease Z/Hydroxyacylglutathione hydrolase-like"/>
    <property type="match status" value="1"/>
</dbReference>
<dbReference type="Proteomes" id="UP001344888">
    <property type="component" value="Unassembled WGS sequence"/>
</dbReference>
<evidence type="ECO:0000313" key="3">
    <source>
        <dbReference type="Proteomes" id="UP001344888"/>
    </source>
</evidence>
<protein>
    <submittedName>
        <fullName evidence="2">MBL fold metallo-hydrolase</fullName>
    </submittedName>
</protein>
<dbReference type="RefSeq" id="WP_326122901.1">
    <property type="nucleotide sequence ID" value="NZ_JARSFG010000011.1"/>
</dbReference>
<comment type="caution">
    <text evidence="2">The sequence shown here is derived from an EMBL/GenBank/DDBJ whole genome shotgun (WGS) entry which is preliminary data.</text>
</comment>
<dbReference type="InterPro" id="IPR050662">
    <property type="entry name" value="Sec-metab_biosynth-thioest"/>
</dbReference>
<dbReference type="SMART" id="SM00849">
    <property type="entry name" value="Lactamase_B"/>
    <property type="match status" value="1"/>
</dbReference>
<name>A0AAW9NQ07_9BACL</name>
<dbReference type="EMBL" id="JARSFG010000011">
    <property type="protein sequence ID" value="MEC1178377.1"/>
    <property type="molecule type" value="Genomic_DNA"/>
</dbReference>
<keyword evidence="3" id="KW-1185">Reference proteome</keyword>
<dbReference type="AlphaFoldDB" id="A0AAW9NQ07"/>
<gene>
    <name evidence="2" type="ORF">P9B03_07785</name>
</gene>
<organism evidence="2 3">
    <name type="scientific">Metasolibacillus meyeri</name>
    <dbReference type="NCBI Taxonomy" id="1071052"/>
    <lineage>
        <taxon>Bacteria</taxon>
        <taxon>Bacillati</taxon>
        <taxon>Bacillota</taxon>
        <taxon>Bacilli</taxon>
        <taxon>Bacillales</taxon>
        <taxon>Caryophanaceae</taxon>
        <taxon>Metasolibacillus</taxon>
    </lineage>
</organism>
<dbReference type="InterPro" id="IPR036866">
    <property type="entry name" value="RibonucZ/Hydroxyglut_hydro"/>
</dbReference>
<dbReference type="PANTHER" id="PTHR23131:SF4">
    <property type="entry name" value="METALLO-BETA-LACTAMASE SUPERFAMILY POTEIN"/>
    <property type="match status" value="1"/>
</dbReference>
<dbReference type="Pfam" id="PF00753">
    <property type="entry name" value="Lactamase_B"/>
    <property type="match status" value="1"/>
</dbReference>
<evidence type="ECO:0000259" key="1">
    <source>
        <dbReference type="SMART" id="SM00849"/>
    </source>
</evidence>
<evidence type="ECO:0000313" key="2">
    <source>
        <dbReference type="EMBL" id="MEC1178377.1"/>
    </source>
</evidence>
<sequence>MEPIIQLGNKKVYPIIYKPTPNSRDSINCFLLEDAYSLTLIDAGIEQPHYKHFFREQLAAYGFQMHDISQILLTHHHNDHTGMVNDIVACKNIPVYASDKAIPRLRFDTNFLHYKIIFFEQLYEAYNVLHRAVATKRIAKLNSTYQQHEQLKIQADILPLQQSQKLGDLCIHYFPGHSPDSIAFYDEATKWLFAGDVIFANSIPNALVDFDEQGELLPTVRQQQQSFHALQSFELSHVFAGHQPSFTNTKEVIEQSLKRMELKWPRIERVLQQGELTGQQLAQAVYGAKLDQAFIFVMSDIIGYTHYGEMQNKITINKENPVWLFNNKGR</sequence>
<dbReference type="InterPro" id="IPR001279">
    <property type="entry name" value="Metallo-B-lactamas"/>
</dbReference>
<proteinExistence type="predicted"/>
<dbReference type="PANTHER" id="PTHR23131">
    <property type="entry name" value="ENDORIBONUCLEASE LACTB2"/>
    <property type="match status" value="1"/>
</dbReference>
<dbReference type="SUPFAM" id="SSF56281">
    <property type="entry name" value="Metallo-hydrolase/oxidoreductase"/>
    <property type="match status" value="1"/>
</dbReference>
<feature type="domain" description="Metallo-beta-lactamase" evidence="1">
    <location>
        <begin position="26"/>
        <end position="242"/>
    </location>
</feature>